<proteinExistence type="predicted"/>
<evidence type="ECO:0000313" key="2">
    <source>
        <dbReference type="EMBL" id="KAJ7319775.1"/>
    </source>
</evidence>
<dbReference type="PANTHER" id="PTHR22826">
    <property type="entry name" value="RHO GUANINE EXCHANGE FACTOR-RELATED"/>
    <property type="match status" value="1"/>
</dbReference>
<dbReference type="PANTHER" id="PTHR22826:SF115">
    <property type="entry name" value="GUANINE NUCLEOTIDE EXCHANGE FACTOR DBS"/>
    <property type="match status" value="1"/>
</dbReference>
<organism evidence="2 3">
    <name type="scientific">Phrynocephalus forsythii</name>
    <dbReference type="NCBI Taxonomy" id="171643"/>
    <lineage>
        <taxon>Eukaryota</taxon>
        <taxon>Metazoa</taxon>
        <taxon>Chordata</taxon>
        <taxon>Craniata</taxon>
        <taxon>Vertebrata</taxon>
        <taxon>Euteleostomi</taxon>
        <taxon>Lepidosauria</taxon>
        <taxon>Squamata</taxon>
        <taxon>Bifurcata</taxon>
        <taxon>Unidentata</taxon>
        <taxon>Episquamata</taxon>
        <taxon>Toxicofera</taxon>
        <taxon>Iguania</taxon>
        <taxon>Acrodonta</taxon>
        <taxon>Agamidae</taxon>
        <taxon>Agaminae</taxon>
        <taxon>Phrynocephalus</taxon>
    </lineage>
</organism>
<dbReference type="GO" id="GO:0035025">
    <property type="term" value="P:positive regulation of Rho protein signal transduction"/>
    <property type="evidence" value="ECO:0007669"/>
    <property type="project" value="TreeGrafter"/>
</dbReference>
<name>A0A9Q1AYM3_9SAUR</name>
<dbReference type="GO" id="GO:0005085">
    <property type="term" value="F:guanyl-nucleotide exchange factor activity"/>
    <property type="evidence" value="ECO:0007669"/>
    <property type="project" value="UniProtKB-KW"/>
</dbReference>
<reference evidence="2" key="1">
    <citation type="journal article" date="2023" name="DNA Res.">
        <title>Chromosome-level genome assembly of Phrynocephalus forsythii using third-generation DNA sequencing and Hi-C analysis.</title>
        <authorList>
            <person name="Qi Y."/>
            <person name="Zhao W."/>
            <person name="Zhao Y."/>
            <person name="Niu C."/>
            <person name="Cao S."/>
            <person name="Zhang Y."/>
        </authorList>
    </citation>
    <scope>NUCLEOTIDE SEQUENCE</scope>
    <source>
        <tissue evidence="2">Muscle</tissue>
    </source>
</reference>
<sequence length="123" mass="14069">MRCWLKAEDMALEELEWRLYAVSQHTDEIMHQDIVPLCAEDIEVQLRKKFAYLSGGRGKDGCPVITFPEYSAFSEIPEGDFQNVLTYLTNIPSSQDAGIGFILVIDRRQDKWTSVQASILRIT</sequence>
<gene>
    <name evidence="2" type="ORF">JRQ81_019286</name>
</gene>
<comment type="caution">
    <text evidence="2">The sequence shown here is derived from an EMBL/GenBank/DDBJ whole genome shotgun (WGS) entry which is preliminary data.</text>
</comment>
<dbReference type="OrthoDB" id="10004999at2759"/>
<keyword evidence="1" id="KW-0344">Guanine-nucleotide releasing factor</keyword>
<evidence type="ECO:0000256" key="1">
    <source>
        <dbReference type="ARBA" id="ARBA00022658"/>
    </source>
</evidence>
<feature type="non-terminal residue" evidence="2">
    <location>
        <position position="1"/>
    </location>
</feature>
<keyword evidence="3" id="KW-1185">Reference proteome</keyword>
<protein>
    <submittedName>
        <fullName evidence="2">Uncharacterized protein</fullName>
    </submittedName>
</protein>
<evidence type="ECO:0000313" key="3">
    <source>
        <dbReference type="Proteomes" id="UP001142489"/>
    </source>
</evidence>
<dbReference type="GO" id="GO:0005737">
    <property type="term" value="C:cytoplasm"/>
    <property type="evidence" value="ECO:0007669"/>
    <property type="project" value="TreeGrafter"/>
</dbReference>
<dbReference type="InterPro" id="IPR051336">
    <property type="entry name" value="RhoGEF_Guanine_NuclExch_SF"/>
</dbReference>
<accession>A0A9Q1AYM3</accession>
<dbReference type="EMBL" id="JAPFRF010000010">
    <property type="protein sequence ID" value="KAJ7319775.1"/>
    <property type="molecule type" value="Genomic_DNA"/>
</dbReference>
<dbReference type="AlphaFoldDB" id="A0A9Q1AYM3"/>
<dbReference type="Proteomes" id="UP001142489">
    <property type="component" value="Unassembled WGS sequence"/>
</dbReference>